<dbReference type="EMBL" id="AALY01000001">
    <property type="protein sequence ID" value="EAP78097.1"/>
    <property type="molecule type" value="Genomic_DNA"/>
</dbReference>
<name>A3SL66_ROSNI</name>
<dbReference type="PANTHER" id="PTHR38340:SF1">
    <property type="entry name" value="S-LAYER PROTEIN"/>
    <property type="match status" value="1"/>
</dbReference>
<dbReference type="SUPFAM" id="SSF51120">
    <property type="entry name" value="beta-Roll"/>
    <property type="match status" value="1"/>
</dbReference>
<dbReference type="eggNOG" id="COG2931">
    <property type="taxonomic scope" value="Bacteria"/>
</dbReference>
<dbReference type="InterPro" id="IPR011049">
    <property type="entry name" value="Serralysin-like_metalloprot_C"/>
</dbReference>
<dbReference type="PROSITE" id="PS00330">
    <property type="entry name" value="HEMOLYSIN_CALCIUM"/>
    <property type="match status" value="1"/>
</dbReference>
<organism evidence="3 4">
    <name type="scientific">Roseovarius nubinhibens (strain ATCC BAA-591 / DSM 15170 / ISM)</name>
    <dbReference type="NCBI Taxonomy" id="89187"/>
    <lineage>
        <taxon>Bacteria</taxon>
        <taxon>Pseudomonadati</taxon>
        <taxon>Pseudomonadota</taxon>
        <taxon>Alphaproteobacteria</taxon>
        <taxon>Rhodobacterales</taxon>
        <taxon>Roseobacteraceae</taxon>
        <taxon>Roseovarius</taxon>
    </lineage>
</organism>
<proteinExistence type="predicted"/>
<dbReference type="Gene3D" id="2.150.10.10">
    <property type="entry name" value="Serralysin-like metalloprotease, C-terminal"/>
    <property type="match status" value="1"/>
</dbReference>
<dbReference type="PRINTS" id="PR00313">
    <property type="entry name" value="CABNDNGRPT"/>
</dbReference>
<dbReference type="GO" id="GO:0005509">
    <property type="term" value="F:calcium ion binding"/>
    <property type="evidence" value="ECO:0007669"/>
    <property type="project" value="InterPro"/>
</dbReference>
<dbReference type="InterPro" id="IPR001343">
    <property type="entry name" value="Hemolysn_Ca-bd"/>
</dbReference>
<protein>
    <submittedName>
        <fullName evidence="3">Mannuronan C-5-epimerase, putative</fullName>
    </submittedName>
</protein>
<accession>A3SL66</accession>
<dbReference type="HOGENOM" id="CLU_551891_0_0_5"/>
<comment type="subcellular location">
    <subcellularLocation>
        <location evidence="1">Secreted</location>
    </subcellularLocation>
</comment>
<dbReference type="PANTHER" id="PTHR38340">
    <property type="entry name" value="S-LAYER PROTEIN"/>
    <property type="match status" value="1"/>
</dbReference>
<dbReference type="AlphaFoldDB" id="A3SL66"/>
<dbReference type="STRING" id="89187.ISM_07370"/>
<dbReference type="SUPFAM" id="SSF50956">
    <property type="entry name" value="Thermostable phytase (3-phytase)"/>
    <property type="match status" value="1"/>
</dbReference>
<dbReference type="OrthoDB" id="9342475at2"/>
<sequence>MVALTFRNTYLSEDPFYLSGVEALLGQSEGSATWLYAGSQATGTITRFALSQGSGLGSPTTVELSGNGSVFRVSDLALIGDGSGAELLASRVHTQQINSFDIGSTGALSGQTQAISALAAPVTQIATITIGARDFLITGTRDAPGMQIYEWQASGQPALRDSVTDHAKVALGNVSDIATITVDGTPFLLTASAQDNAISSFHIAADGSATLIDSFGIKDGLYVSGLDSIASVSAHGTEFAVVGATGSSTLSLMRVNPMGVLYLEDHVIDSLATRFSRIDALATLSIGDRGFVLTGGGDDGIGLMEILPDYQLLAHGSLLNTPGGALSNLTALTTVTLGTEVQVIAAGQPGLTLATLDSADIAAPMIGTAAANSLTGSARQDLIWGGAGDDQLFGGAGDDVLMGGAGYDRMTGGAGADIFCLDDDLPVDRVLDFNLGEDRIDISRWGVQSLDALTIISRSYGAELRYGDFAARLYDDGGAQLYSTDFSSGDFIF</sequence>
<keyword evidence="2" id="KW-0964">Secreted</keyword>
<dbReference type="Proteomes" id="UP000005954">
    <property type="component" value="Unassembled WGS sequence"/>
</dbReference>
<evidence type="ECO:0000313" key="4">
    <source>
        <dbReference type="Proteomes" id="UP000005954"/>
    </source>
</evidence>
<evidence type="ECO:0000313" key="3">
    <source>
        <dbReference type="EMBL" id="EAP78097.1"/>
    </source>
</evidence>
<comment type="caution">
    <text evidence="3">The sequence shown here is derived from an EMBL/GenBank/DDBJ whole genome shotgun (WGS) entry which is preliminary data.</text>
</comment>
<evidence type="ECO:0000256" key="1">
    <source>
        <dbReference type="ARBA" id="ARBA00004613"/>
    </source>
</evidence>
<dbReference type="InterPro" id="IPR018511">
    <property type="entry name" value="Hemolysin-typ_Ca-bd_CS"/>
</dbReference>
<reference evidence="3 4" key="1">
    <citation type="submission" date="2005-12" db="EMBL/GenBank/DDBJ databases">
        <authorList>
            <person name="Moran M.A."/>
            <person name="Ferriera S."/>
            <person name="Johnson J."/>
            <person name="Kravitz S."/>
            <person name="Halpern A."/>
            <person name="Remington K."/>
            <person name="Beeson K."/>
            <person name="Tran B."/>
            <person name="Rogers Y.-H."/>
            <person name="Friedman R."/>
            <person name="Venter J.C."/>
        </authorList>
    </citation>
    <scope>NUCLEOTIDE SEQUENCE [LARGE SCALE GENOMIC DNA]</scope>
    <source>
        <strain evidence="4">ATCC BAA-591 / DSM 15170 / ISM</strain>
    </source>
</reference>
<gene>
    <name evidence="3" type="ORF">ISM_07370</name>
</gene>
<dbReference type="InterPro" id="IPR050557">
    <property type="entry name" value="RTX_toxin/Mannuronan_C5-epim"/>
</dbReference>
<dbReference type="RefSeq" id="WP_009813497.1">
    <property type="nucleotide sequence ID" value="NZ_CH724156.1"/>
</dbReference>
<keyword evidence="4" id="KW-1185">Reference proteome</keyword>
<evidence type="ECO:0000256" key="2">
    <source>
        <dbReference type="ARBA" id="ARBA00022525"/>
    </source>
</evidence>
<dbReference type="Pfam" id="PF00353">
    <property type="entry name" value="HemolysinCabind"/>
    <property type="match status" value="1"/>
</dbReference>
<dbReference type="GO" id="GO:0005576">
    <property type="term" value="C:extracellular region"/>
    <property type="evidence" value="ECO:0007669"/>
    <property type="project" value="UniProtKB-SubCell"/>
</dbReference>